<dbReference type="Proteomes" id="UP001374893">
    <property type="component" value="Chromosome"/>
</dbReference>
<dbReference type="Gene3D" id="3.10.100.10">
    <property type="entry name" value="Mannose-Binding Protein A, subunit A"/>
    <property type="match status" value="2"/>
</dbReference>
<dbReference type="EMBL" id="AP024702">
    <property type="protein sequence ID" value="BCX47666.1"/>
    <property type="molecule type" value="Genomic_DNA"/>
</dbReference>
<feature type="domain" description="C-type lectin" evidence="2">
    <location>
        <begin position="276"/>
        <end position="350"/>
    </location>
</feature>
<dbReference type="InterPro" id="IPR016186">
    <property type="entry name" value="C-type_lectin-like/link_sf"/>
</dbReference>
<protein>
    <recommendedName>
        <fullName evidence="2">C-type lectin domain-containing protein</fullName>
    </recommendedName>
</protein>
<gene>
    <name evidence="3" type="ORF">HAHE_15740</name>
</gene>
<proteinExistence type="predicted"/>
<dbReference type="SMART" id="SM00034">
    <property type="entry name" value="CLECT"/>
    <property type="match status" value="2"/>
</dbReference>
<dbReference type="InterPro" id="IPR016187">
    <property type="entry name" value="CTDL_fold"/>
</dbReference>
<name>A0ABM7REA4_9BACT</name>
<dbReference type="SUPFAM" id="SSF56436">
    <property type="entry name" value="C-type lectin-like"/>
    <property type="match status" value="2"/>
</dbReference>
<evidence type="ECO:0000256" key="1">
    <source>
        <dbReference type="SAM" id="MobiDB-lite"/>
    </source>
</evidence>
<dbReference type="InterPro" id="IPR001304">
    <property type="entry name" value="C-type_lectin-like"/>
</dbReference>
<dbReference type="Pfam" id="PF00059">
    <property type="entry name" value="Lectin_C"/>
    <property type="match status" value="1"/>
</dbReference>
<accession>A0ABM7REA4</accession>
<evidence type="ECO:0000259" key="2">
    <source>
        <dbReference type="PROSITE" id="PS50041"/>
    </source>
</evidence>
<feature type="compositionally biased region" description="Pro residues" evidence="1">
    <location>
        <begin position="41"/>
        <end position="53"/>
    </location>
</feature>
<dbReference type="CDD" id="cd00037">
    <property type="entry name" value="CLECT"/>
    <property type="match status" value="1"/>
</dbReference>
<keyword evidence="4" id="KW-1185">Reference proteome</keyword>
<feature type="compositionally biased region" description="Low complexity" evidence="1">
    <location>
        <begin position="28"/>
        <end position="40"/>
    </location>
</feature>
<reference evidence="3 4" key="1">
    <citation type="submission" date="2021-06" db="EMBL/GenBank/DDBJ databases">
        <title>Complete genome of Haloferula helveola possessing various polysaccharide degrading enzymes.</title>
        <authorList>
            <person name="Takami H."/>
            <person name="Huang C."/>
            <person name="Hamasaki K."/>
        </authorList>
    </citation>
    <scope>NUCLEOTIDE SEQUENCE [LARGE SCALE GENOMIC DNA]</scope>
    <source>
        <strain evidence="3 4">CN-1</strain>
    </source>
</reference>
<dbReference type="InterPro" id="IPR050111">
    <property type="entry name" value="C-type_lectin/snaclec_domain"/>
</dbReference>
<dbReference type="PANTHER" id="PTHR22803">
    <property type="entry name" value="MANNOSE, PHOSPHOLIPASE, LECTIN RECEPTOR RELATED"/>
    <property type="match status" value="1"/>
</dbReference>
<feature type="region of interest" description="Disordered" evidence="1">
    <location>
        <begin position="28"/>
        <end position="81"/>
    </location>
</feature>
<evidence type="ECO:0000313" key="3">
    <source>
        <dbReference type="EMBL" id="BCX47666.1"/>
    </source>
</evidence>
<dbReference type="PROSITE" id="PS50041">
    <property type="entry name" value="C_TYPE_LECTIN_2"/>
    <property type="match status" value="1"/>
</dbReference>
<evidence type="ECO:0000313" key="4">
    <source>
        <dbReference type="Proteomes" id="UP001374893"/>
    </source>
</evidence>
<organism evidence="3 4">
    <name type="scientific">Haloferula helveola</name>
    <dbReference type="NCBI Taxonomy" id="490095"/>
    <lineage>
        <taxon>Bacteria</taxon>
        <taxon>Pseudomonadati</taxon>
        <taxon>Verrucomicrobiota</taxon>
        <taxon>Verrucomicrobiia</taxon>
        <taxon>Verrucomicrobiales</taxon>
        <taxon>Verrucomicrobiaceae</taxon>
        <taxon>Haloferula</taxon>
    </lineage>
</organism>
<sequence length="533" mass="58208">MIIVALVGAIYATWQRYQRTLQERAAAPAPTAPAMPTATPAEPPPVAPAPEPPLVETEPEAEPMVEEPPASPPVPEKPAQSLVRLREKLADGARDEYPIGTITDGVSDYFLVPAAVTWDQAYRFAEAYGGHLAIPRDPLHLAWLAAQVPDSAARGETTPALWIGVGRFGDAGWQRIDGAGLHSAPPSGTGKAVAIQADSSLIAEPPSTLHPFLIQWQRDGSNPAGLREMLERTRETLAESVPRFPRGTIEVGDSHLLLVERDMTATEARELAELGSGHLMVPATAAEADWLEKVTAPMESGSLVWLGGQREGAEWKWDTGEPWTFARWADGQPTGQYDALAFAPHAGWADADPRSTATAFIIEWSPEPEPVPFAPDPMDEVRAKARELLAGIEKERDAALKTNAQGFFFDLDVWLRGNPKSEVERWAPGVKRFKQAVNGNRIPGSLARGGYPQRMIKVARDHLEKQAQIDRAFLAQAGKVRDAYVERLGPVIEAAQERGQPDIARELTESIEKFADTRAWLRSLEPPPEEDPE</sequence>